<dbReference type="GO" id="GO:0005634">
    <property type="term" value="C:nucleus"/>
    <property type="evidence" value="ECO:0007669"/>
    <property type="project" value="UniProtKB-SubCell"/>
</dbReference>
<feature type="region of interest" description="Disordered" evidence="5">
    <location>
        <begin position="162"/>
        <end position="187"/>
    </location>
</feature>
<protein>
    <recommendedName>
        <fullName evidence="8">BHLH transcription factor</fullName>
    </recommendedName>
</protein>
<feature type="compositionally biased region" description="Acidic residues" evidence="5">
    <location>
        <begin position="162"/>
        <end position="178"/>
    </location>
</feature>
<evidence type="ECO:0000256" key="1">
    <source>
        <dbReference type="ARBA" id="ARBA00004123"/>
    </source>
</evidence>
<dbReference type="EMBL" id="JAVIJP010000027">
    <property type="protein sequence ID" value="KAL3635333.1"/>
    <property type="molecule type" value="Genomic_DNA"/>
</dbReference>
<evidence type="ECO:0000313" key="7">
    <source>
        <dbReference type="Proteomes" id="UP001632038"/>
    </source>
</evidence>
<dbReference type="PANTHER" id="PTHR36066">
    <property type="entry name" value="TRANSCRIPTION FACTOR BHLH145"/>
    <property type="match status" value="1"/>
</dbReference>
<dbReference type="AlphaFoldDB" id="A0ABD3CZ81"/>
<organism evidence="6 7">
    <name type="scientific">Castilleja foliolosa</name>
    <dbReference type="NCBI Taxonomy" id="1961234"/>
    <lineage>
        <taxon>Eukaryota</taxon>
        <taxon>Viridiplantae</taxon>
        <taxon>Streptophyta</taxon>
        <taxon>Embryophyta</taxon>
        <taxon>Tracheophyta</taxon>
        <taxon>Spermatophyta</taxon>
        <taxon>Magnoliopsida</taxon>
        <taxon>eudicotyledons</taxon>
        <taxon>Gunneridae</taxon>
        <taxon>Pentapetalae</taxon>
        <taxon>asterids</taxon>
        <taxon>lamiids</taxon>
        <taxon>Lamiales</taxon>
        <taxon>Orobanchaceae</taxon>
        <taxon>Pedicularideae</taxon>
        <taxon>Castillejinae</taxon>
        <taxon>Castilleja</taxon>
    </lineage>
</organism>
<evidence type="ECO:0008006" key="8">
    <source>
        <dbReference type="Google" id="ProtNLM"/>
    </source>
</evidence>
<dbReference type="Proteomes" id="UP001632038">
    <property type="component" value="Unassembled WGS sequence"/>
</dbReference>
<accession>A0ABD3CZ81</accession>
<sequence length="304" mass="34266">MVMAEESKTYWNTSYLDDMSFLQPEQNYHKLPFFNLPGLNTGQENAAYRFLKSAPPNCGILNPTENPLIHDPPKKKFLIFDHSGNQTRLFLSSSFSPQYPITNALPASAANAPFGETAARENPEFLSKPMIVEEKWDENHLTDGDDENEMLEDSDEIDALFYSDSDDDDVDNDDDDEVTSPFTTEEGYKEERLLEESTKQLACSDDSLKRRKLLDGNYKNPSRAIISSGAETYSSDDDDIDSDKREKKVKIRQALRMLESIIPGLNKKDPLSVIDNAVNYLKSLRIEAKALGISYPEGKSVISP</sequence>
<dbReference type="PANTHER" id="PTHR36066:SF8">
    <property type="entry name" value="TRANSCRIPTION FACTOR SAC51"/>
    <property type="match status" value="1"/>
</dbReference>
<name>A0ABD3CZ81_9LAMI</name>
<gene>
    <name evidence="6" type="ORF">CASFOL_019880</name>
</gene>
<keyword evidence="7" id="KW-1185">Reference proteome</keyword>
<comment type="caution">
    <text evidence="6">The sequence shown here is derived from an EMBL/GenBank/DDBJ whole genome shotgun (WGS) entry which is preliminary data.</text>
</comment>
<evidence type="ECO:0000256" key="3">
    <source>
        <dbReference type="ARBA" id="ARBA00023163"/>
    </source>
</evidence>
<evidence type="ECO:0000256" key="5">
    <source>
        <dbReference type="SAM" id="MobiDB-lite"/>
    </source>
</evidence>
<feature type="region of interest" description="Disordered" evidence="5">
    <location>
        <begin position="227"/>
        <end position="246"/>
    </location>
</feature>
<evidence type="ECO:0000256" key="2">
    <source>
        <dbReference type="ARBA" id="ARBA00023015"/>
    </source>
</evidence>
<keyword evidence="3" id="KW-0804">Transcription</keyword>
<comment type="subcellular location">
    <subcellularLocation>
        <location evidence="1">Nucleus</location>
    </subcellularLocation>
</comment>
<keyword evidence="2" id="KW-0805">Transcription regulation</keyword>
<dbReference type="InterPro" id="IPR036638">
    <property type="entry name" value="HLH_DNA-bd_sf"/>
</dbReference>
<proteinExistence type="predicted"/>
<dbReference type="InterPro" id="IPR037546">
    <property type="entry name" value="SAC51-like"/>
</dbReference>
<reference evidence="7" key="1">
    <citation type="journal article" date="2024" name="IScience">
        <title>Strigolactones Initiate the Formation of Haustorium-like Structures in Castilleja.</title>
        <authorList>
            <person name="Buerger M."/>
            <person name="Peterson D."/>
            <person name="Chory J."/>
        </authorList>
    </citation>
    <scope>NUCLEOTIDE SEQUENCE [LARGE SCALE GENOMIC DNA]</scope>
</reference>
<evidence type="ECO:0000256" key="4">
    <source>
        <dbReference type="ARBA" id="ARBA00023242"/>
    </source>
</evidence>
<evidence type="ECO:0000313" key="6">
    <source>
        <dbReference type="EMBL" id="KAL3635333.1"/>
    </source>
</evidence>
<keyword evidence="4" id="KW-0539">Nucleus</keyword>
<dbReference type="SUPFAM" id="SSF47459">
    <property type="entry name" value="HLH, helix-loop-helix DNA-binding domain"/>
    <property type="match status" value="1"/>
</dbReference>